<dbReference type="AlphaFoldDB" id="A0A645H0T7"/>
<keyword evidence="3" id="KW-0804">Transcription</keyword>
<evidence type="ECO:0000259" key="4">
    <source>
        <dbReference type="Pfam" id="PF13377"/>
    </source>
</evidence>
<dbReference type="GO" id="GO:0003700">
    <property type="term" value="F:DNA-binding transcription factor activity"/>
    <property type="evidence" value="ECO:0007669"/>
    <property type="project" value="TreeGrafter"/>
</dbReference>
<sequence>MPSDIDAIRFLAAARKRGLEVRRDFLLIGYDGQLLTDMLVTPLSTIFQPFLELGEKAAESIVQLIEGKPVENAVIAPWLIERDSTRPL</sequence>
<dbReference type="PANTHER" id="PTHR30146:SF109">
    <property type="entry name" value="HTH-TYPE TRANSCRIPTIONAL REGULATOR GALS"/>
    <property type="match status" value="1"/>
</dbReference>
<name>A0A645H0T7_9ZZZZ</name>
<evidence type="ECO:0000256" key="3">
    <source>
        <dbReference type="ARBA" id="ARBA00023163"/>
    </source>
</evidence>
<gene>
    <name evidence="5" type="primary">degA_27</name>
    <name evidence="5" type="ORF">SDC9_180135</name>
</gene>
<protein>
    <submittedName>
        <fullName evidence="5">HTH-type transcriptional regulator DegA</fullName>
    </submittedName>
</protein>
<accession>A0A645H0T7</accession>
<dbReference type="PANTHER" id="PTHR30146">
    <property type="entry name" value="LACI-RELATED TRANSCRIPTIONAL REPRESSOR"/>
    <property type="match status" value="1"/>
</dbReference>
<proteinExistence type="predicted"/>
<dbReference type="Gene3D" id="3.40.50.2300">
    <property type="match status" value="1"/>
</dbReference>
<reference evidence="5" key="1">
    <citation type="submission" date="2019-08" db="EMBL/GenBank/DDBJ databases">
        <authorList>
            <person name="Kucharzyk K."/>
            <person name="Murdoch R.W."/>
            <person name="Higgins S."/>
            <person name="Loffler F."/>
        </authorList>
    </citation>
    <scope>NUCLEOTIDE SEQUENCE</scope>
</reference>
<organism evidence="5">
    <name type="scientific">bioreactor metagenome</name>
    <dbReference type="NCBI Taxonomy" id="1076179"/>
    <lineage>
        <taxon>unclassified sequences</taxon>
        <taxon>metagenomes</taxon>
        <taxon>ecological metagenomes</taxon>
    </lineage>
</organism>
<evidence type="ECO:0000313" key="5">
    <source>
        <dbReference type="EMBL" id="MPN32655.1"/>
    </source>
</evidence>
<dbReference type="EMBL" id="VSSQ01084778">
    <property type="protein sequence ID" value="MPN32655.1"/>
    <property type="molecule type" value="Genomic_DNA"/>
</dbReference>
<dbReference type="SUPFAM" id="SSF53822">
    <property type="entry name" value="Periplasmic binding protein-like I"/>
    <property type="match status" value="1"/>
</dbReference>
<feature type="domain" description="Transcriptional regulator LacI/GalR-like sensor" evidence="4">
    <location>
        <begin position="3"/>
        <end position="85"/>
    </location>
</feature>
<comment type="caution">
    <text evidence="5">The sequence shown here is derived from an EMBL/GenBank/DDBJ whole genome shotgun (WGS) entry which is preliminary data.</text>
</comment>
<keyword evidence="1" id="KW-0805">Transcription regulation</keyword>
<dbReference type="Pfam" id="PF13377">
    <property type="entry name" value="Peripla_BP_3"/>
    <property type="match status" value="1"/>
</dbReference>
<dbReference type="InterPro" id="IPR028082">
    <property type="entry name" value="Peripla_BP_I"/>
</dbReference>
<evidence type="ECO:0000256" key="2">
    <source>
        <dbReference type="ARBA" id="ARBA00023125"/>
    </source>
</evidence>
<keyword evidence="2" id="KW-0238">DNA-binding</keyword>
<evidence type="ECO:0000256" key="1">
    <source>
        <dbReference type="ARBA" id="ARBA00023015"/>
    </source>
</evidence>
<dbReference type="GO" id="GO:0000976">
    <property type="term" value="F:transcription cis-regulatory region binding"/>
    <property type="evidence" value="ECO:0007669"/>
    <property type="project" value="TreeGrafter"/>
</dbReference>
<dbReference type="InterPro" id="IPR046335">
    <property type="entry name" value="LacI/GalR-like_sensor"/>
</dbReference>